<evidence type="ECO:0000313" key="5">
    <source>
        <dbReference type="EMBL" id="OGX89822.1"/>
    </source>
</evidence>
<evidence type="ECO:0000259" key="4">
    <source>
        <dbReference type="SMART" id="SM00244"/>
    </source>
</evidence>
<evidence type="ECO:0000256" key="3">
    <source>
        <dbReference type="SAM" id="Phobius"/>
    </source>
</evidence>
<dbReference type="Pfam" id="PF01145">
    <property type="entry name" value="Band_7"/>
    <property type="match status" value="1"/>
</dbReference>
<keyword evidence="2 3" id="KW-0472">Membrane</keyword>
<evidence type="ECO:0000313" key="6">
    <source>
        <dbReference type="Proteomes" id="UP000177506"/>
    </source>
</evidence>
<dbReference type="GO" id="GO:0007005">
    <property type="term" value="P:mitochondrion organization"/>
    <property type="evidence" value="ECO:0007669"/>
    <property type="project" value="TreeGrafter"/>
</dbReference>
<keyword evidence="6" id="KW-1185">Reference proteome</keyword>
<dbReference type="GO" id="GO:0016020">
    <property type="term" value="C:membrane"/>
    <property type="evidence" value="ECO:0007669"/>
    <property type="project" value="UniProtKB-SubCell"/>
</dbReference>
<proteinExistence type="predicted"/>
<evidence type="ECO:0000256" key="2">
    <source>
        <dbReference type="ARBA" id="ARBA00023136"/>
    </source>
</evidence>
<dbReference type="Gene3D" id="3.30.479.30">
    <property type="entry name" value="Band 7 domain"/>
    <property type="match status" value="1"/>
</dbReference>
<dbReference type="Proteomes" id="UP000177506">
    <property type="component" value="Unassembled WGS sequence"/>
</dbReference>
<dbReference type="PANTHER" id="PTHR23222:SF1">
    <property type="entry name" value="PROHIBITIN-2"/>
    <property type="match status" value="1"/>
</dbReference>
<sequence>MFLVIIGFFILMVGLNASRFSERVERLRGGLIFLGSALLILGASFSTVVQVGVGQVGVQTLFGQVQPRVLQPGLSLVNPLVDVTRFDTRTQNYTMSAVRSEGQQAGDDAIRVLSADGLEVVIDLTVLYHVVPVQAPKILATIGEDYQDKIVRAISRTRIRDNAVYYDAVALYSTRREEFQARILAAIEKDFRTNGLQLDQLLIRNIQLPQSVKASIESKISAEQDAQKMQFVVQKEKQEAERKRVEAQGIADYQRIVNTELSDKLLQYETIKANQAIATSPNAKVIIMGGGRGAQPQLLIGEK</sequence>
<feature type="transmembrane region" description="Helical" evidence="3">
    <location>
        <begin position="27"/>
        <end position="49"/>
    </location>
</feature>
<keyword evidence="3" id="KW-0812">Transmembrane</keyword>
<dbReference type="SUPFAM" id="SSF117892">
    <property type="entry name" value="Band 7/SPFH domain"/>
    <property type="match status" value="1"/>
</dbReference>
<gene>
    <name evidence="5" type="ORF">BEN49_08250</name>
</gene>
<dbReference type="SMART" id="SM00244">
    <property type="entry name" value="PHB"/>
    <property type="match status" value="1"/>
</dbReference>
<reference evidence="5 6" key="1">
    <citation type="submission" date="2016-08" db="EMBL/GenBank/DDBJ databases">
        <title>Hymenobacter coccineus sp. nov., Hymenobacter lapidarius sp. nov. and Hymenobacter glacialis sp. nov., isolated from Antarctic soil.</title>
        <authorList>
            <person name="Sedlacek I."/>
            <person name="Kralova S."/>
            <person name="Kyrova K."/>
            <person name="Maslanova I."/>
            <person name="Stankova E."/>
            <person name="Vrbovska V."/>
            <person name="Nemec M."/>
            <person name="Bartak M."/>
            <person name="Svec P."/>
            <person name="Busse H.-J."/>
            <person name="Pantucek R."/>
        </authorList>
    </citation>
    <scope>NUCLEOTIDE SEQUENCE [LARGE SCALE GENOMIC DNA]</scope>
    <source>
        <strain evidence="5 6">CCM 8649</strain>
    </source>
</reference>
<dbReference type="CDD" id="cd03401">
    <property type="entry name" value="SPFH_prohibitin"/>
    <property type="match status" value="1"/>
</dbReference>
<dbReference type="EMBL" id="MDZA01000233">
    <property type="protein sequence ID" value="OGX89822.1"/>
    <property type="molecule type" value="Genomic_DNA"/>
</dbReference>
<comment type="subcellular location">
    <subcellularLocation>
        <location evidence="1">Membrane</location>
        <topology evidence="1">Single-pass membrane protein</topology>
    </subcellularLocation>
</comment>
<comment type="caution">
    <text evidence="5">The sequence shown here is derived from an EMBL/GenBank/DDBJ whole genome shotgun (WGS) entry which is preliminary data.</text>
</comment>
<dbReference type="RefSeq" id="WP_070744372.1">
    <property type="nucleotide sequence ID" value="NZ_MDZA01000233.1"/>
</dbReference>
<accession>A0A1G1TG16</accession>
<dbReference type="OrthoDB" id="9792660at2"/>
<dbReference type="InterPro" id="IPR000163">
    <property type="entry name" value="Prohibitin"/>
</dbReference>
<keyword evidence="3" id="KW-1133">Transmembrane helix</keyword>
<dbReference type="AlphaFoldDB" id="A0A1G1TG16"/>
<dbReference type="PRINTS" id="PR00679">
    <property type="entry name" value="PROHIBITIN"/>
</dbReference>
<evidence type="ECO:0000256" key="1">
    <source>
        <dbReference type="ARBA" id="ARBA00004167"/>
    </source>
</evidence>
<dbReference type="InterPro" id="IPR036013">
    <property type="entry name" value="Band_7/SPFH_dom_sf"/>
</dbReference>
<dbReference type="InterPro" id="IPR001107">
    <property type="entry name" value="Band_7"/>
</dbReference>
<protein>
    <submittedName>
        <fullName evidence="5">Band 7 protein</fullName>
    </submittedName>
</protein>
<dbReference type="PANTHER" id="PTHR23222">
    <property type="entry name" value="PROHIBITIN"/>
    <property type="match status" value="1"/>
</dbReference>
<organism evidence="5 6">
    <name type="scientific">Hymenobacter coccineus</name>
    <dbReference type="NCBI Taxonomy" id="1908235"/>
    <lineage>
        <taxon>Bacteria</taxon>
        <taxon>Pseudomonadati</taxon>
        <taxon>Bacteroidota</taxon>
        <taxon>Cytophagia</taxon>
        <taxon>Cytophagales</taxon>
        <taxon>Hymenobacteraceae</taxon>
        <taxon>Hymenobacter</taxon>
    </lineage>
</organism>
<name>A0A1G1TG16_9BACT</name>
<feature type="domain" description="Band 7" evidence="4">
    <location>
        <begin position="46"/>
        <end position="220"/>
    </location>
</feature>